<sequence>ARKALGALKRVVKLQALVRGHNVRRRAKVALKCMQSLVRVQNRVLLHQQRARLSYEGCRTAMFIESNSSWESPCLQDVRRRKSITLDKDEKEVEEATKWLDRRRATKQWEKKSSYHSAANSPRLTMVPNYMAATESAKAKVRSRSTPRQRPGNAERAGGGKISPRSTSDLRWMKL</sequence>
<evidence type="ECO:0000256" key="1">
    <source>
        <dbReference type="ARBA" id="ARBA00022860"/>
    </source>
</evidence>
<organism evidence="5 6">
    <name type="scientific">Gossypium harknessii</name>
    <dbReference type="NCBI Taxonomy" id="34285"/>
    <lineage>
        <taxon>Eukaryota</taxon>
        <taxon>Viridiplantae</taxon>
        <taxon>Streptophyta</taxon>
        <taxon>Embryophyta</taxon>
        <taxon>Tracheophyta</taxon>
        <taxon>Spermatophyta</taxon>
        <taxon>Magnoliopsida</taxon>
        <taxon>eudicotyledons</taxon>
        <taxon>Gunneridae</taxon>
        <taxon>Pentapetalae</taxon>
        <taxon>rosids</taxon>
        <taxon>malvids</taxon>
        <taxon>Malvales</taxon>
        <taxon>Malvaceae</taxon>
        <taxon>Malvoideae</taxon>
        <taxon>Gossypium</taxon>
    </lineage>
</organism>
<reference evidence="5 6" key="1">
    <citation type="journal article" date="2019" name="Genome Biol. Evol.">
        <title>Insights into the evolution of the New World diploid cottons (Gossypium, subgenus Houzingenia) based on genome sequencing.</title>
        <authorList>
            <person name="Grover C.E."/>
            <person name="Arick M.A. 2nd"/>
            <person name="Thrash A."/>
            <person name="Conover J.L."/>
            <person name="Sanders W.S."/>
            <person name="Peterson D.G."/>
            <person name="Frelichowski J.E."/>
            <person name="Scheffler J.A."/>
            <person name="Scheffler B.E."/>
            <person name="Wendel J.F."/>
        </authorList>
    </citation>
    <scope>NUCLEOTIDE SEQUENCE [LARGE SCALE GENOMIC DNA]</scope>
    <source>
        <strain evidence="5">0</strain>
        <tissue evidence="5">Leaf</tissue>
    </source>
</reference>
<evidence type="ECO:0000256" key="3">
    <source>
        <dbReference type="SAM" id="MobiDB-lite"/>
    </source>
</evidence>
<dbReference type="PANTHER" id="PTHR32295">
    <property type="entry name" value="IQ-DOMAIN 5-RELATED"/>
    <property type="match status" value="1"/>
</dbReference>
<feature type="domain" description="DUF4005" evidence="4">
    <location>
        <begin position="112"/>
        <end position="163"/>
    </location>
</feature>
<proteinExistence type="inferred from homology"/>
<protein>
    <recommendedName>
        <fullName evidence="4">DUF4005 domain-containing protein</fullName>
    </recommendedName>
</protein>
<evidence type="ECO:0000313" key="6">
    <source>
        <dbReference type="Proteomes" id="UP000593560"/>
    </source>
</evidence>
<evidence type="ECO:0000313" key="5">
    <source>
        <dbReference type="EMBL" id="MBA0820171.1"/>
    </source>
</evidence>
<dbReference type="OrthoDB" id="955734at2759"/>
<dbReference type="InterPro" id="IPR025064">
    <property type="entry name" value="DUF4005"/>
</dbReference>
<accession>A0A7J9IDG4</accession>
<name>A0A7J9IDG4_9ROSI</name>
<dbReference type="EMBL" id="JABFAD010333590">
    <property type="protein sequence ID" value="MBA0820171.1"/>
    <property type="molecule type" value="Genomic_DNA"/>
</dbReference>
<dbReference type="PANTHER" id="PTHR32295:SF244">
    <property type="entry name" value="PROTEIN IQ-DOMAIN 14-LIKE"/>
    <property type="match status" value="1"/>
</dbReference>
<gene>
    <name evidence="5" type="ORF">Gohar_021881</name>
</gene>
<feature type="non-terminal residue" evidence="5">
    <location>
        <position position="175"/>
    </location>
</feature>
<comment type="caution">
    <text evidence="5">The sequence shown here is derived from an EMBL/GenBank/DDBJ whole genome shotgun (WGS) entry which is preliminary data.</text>
</comment>
<keyword evidence="1" id="KW-0112">Calmodulin-binding</keyword>
<feature type="region of interest" description="Disordered" evidence="3">
    <location>
        <begin position="126"/>
        <end position="175"/>
    </location>
</feature>
<dbReference type="Proteomes" id="UP000593560">
    <property type="component" value="Unassembled WGS sequence"/>
</dbReference>
<evidence type="ECO:0000256" key="2">
    <source>
        <dbReference type="ARBA" id="ARBA00024341"/>
    </source>
</evidence>
<dbReference type="GO" id="GO:0005516">
    <property type="term" value="F:calmodulin binding"/>
    <property type="evidence" value="ECO:0007669"/>
    <property type="project" value="UniProtKB-KW"/>
</dbReference>
<dbReference type="PROSITE" id="PS50096">
    <property type="entry name" value="IQ"/>
    <property type="match status" value="1"/>
</dbReference>
<evidence type="ECO:0000259" key="4">
    <source>
        <dbReference type="Pfam" id="PF13178"/>
    </source>
</evidence>
<comment type="similarity">
    <text evidence="2">Belongs to the IQD family.</text>
</comment>
<dbReference type="AlphaFoldDB" id="A0A7J9IDG4"/>
<dbReference type="Pfam" id="PF13178">
    <property type="entry name" value="DUF4005"/>
    <property type="match status" value="1"/>
</dbReference>
<keyword evidence="6" id="KW-1185">Reference proteome</keyword>